<keyword evidence="2" id="KW-0547">Nucleotide-binding</keyword>
<dbReference type="PANTHER" id="PTHR43289:SF6">
    <property type="entry name" value="SERINE_THREONINE-PROTEIN KINASE NEKL-3"/>
    <property type="match status" value="1"/>
</dbReference>
<dbReference type="InterPro" id="IPR011009">
    <property type="entry name" value="Kinase-like_dom_sf"/>
</dbReference>
<evidence type="ECO:0000313" key="8">
    <source>
        <dbReference type="Proteomes" id="UP001139450"/>
    </source>
</evidence>
<feature type="transmembrane region" description="Helical" evidence="5">
    <location>
        <begin position="349"/>
        <end position="368"/>
    </location>
</feature>
<dbReference type="GO" id="GO:0005524">
    <property type="term" value="F:ATP binding"/>
    <property type="evidence" value="ECO:0007669"/>
    <property type="project" value="UniProtKB-KW"/>
</dbReference>
<dbReference type="Proteomes" id="UP001139450">
    <property type="component" value="Unassembled WGS sequence"/>
</dbReference>
<evidence type="ECO:0000256" key="2">
    <source>
        <dbReference type="ARBA" id="ARBA00022741"/>
    </source>
</evidence>
<name>A0A9X1X627_9SPHI</name>
<dbReference type="InterPro" id="IPR000719">
    <property type="entry name" value="Prot_kinase_dom"/>
</dbReference>
<dbReference type="CDD" id="cd14014">
    <property type="entry name" value="STKc_PknB_like"/>
    <property type="match status" value="1"/>
</dbReference>
<evidence type="ECO:0000256" key="3">
    <source>
        <dbReference type="ARBA" id="ARBA00022777"/>
    </source>
</evidence>
<evidence type="ECO:0000313" key="7">
    <source>
        <dbReference type="EMBL" id="MCJ8211040.1"/>
    </source>
</evidence>
<organism evidence="7 8">
    <name type="scientific">Mucilaginibacter straminoryzae</name>
    <dbReference type="NCBI Taxonomy" id="2932774"/>
    <lineage>
        <taxon>Bacteria</taxon>
        <taxon>Pseudomonadati</taxon>
        <taxon>Bacteroidota</taxon>
        <taxon>Sphingobacteriia</taxon>
        <taxon>Sphingobacteriales</taxon>
        <taxon>Sphingobacteriaceae</taxon>
        <taxon>Mucilaginibacter</taxon>
    </lineage>
</organism>
<dbReference type="SMART" id="SM00220">
    <property type="entry name" value="S_TKc"/>
    <property type="match status" value="1"/>
</dbReference>
<protein>
    <submittedName>
        <fullName evidence="7">Serine/threonine protein kinase</fullName>
    </submittedName>
</protein>
<keyword evidence="3 7" id="KW-0418">Kinase</keyword>
<gene>
    <name evidence="7" type="ORF">MUY27_15080</name>
</gene>
<dbReference type="PANTHER" id="PTHR43289">
    <property type="entry name" value="MITOGEN-ACTIVATED PROTEIN KINASE KINASE KINASE 20-RELATED"/>
    <property type="match status" value="1"/>
</dbReference>
<dbReference type="GO" id="GO:0004674">
    <property type="term" value="F:protein serine/threonine kinase activity"/>
    <property type="evidence" value="ECO:0007669"/>
    <property type="project" value="UniProtKB-KW"/>
</dbReference>
<keyword evidence="8" id="KW-1185">Reference proteome</keyword>
<dbReference type="SUPFAM" id="SSF56112">
    <property type="entry name" value="Protein kinase-like (PK-like)"/>
    <property type="match status" value="1"/>
</dbReference>
<proteinExistence type="predicted"/>
<sequence>MKVFTITEGLENLGALRTGGQGSVYKARRMGPILTAVKLIPTPIYNESEEDRNYRNFLNEVEKLKKVNEEPNPNVVKILSSGITESGSFPFIEMEYIEGPDLEELLKPPHERVFTIKEAVKLADQLACALSHCHKVGVRHGDIKSNNVKFNTSSGNYVLLDFGLAVMSDEQRRSSLRHAGAIEFMAPEQNEGKMLFQTDVYSFGVVLYELLAGQVPFPLNDSGETSRNAVMLQHMETPVPDLLTIRNRNLPAHWSDEKKERELQVPDWLLKVIYKCLEKKPENRFHDGVALHDAVSRQSISGGTNAELQAENSLLKQKVNTLEEGQTLSPNPALKFTEAKREAQKSRRIIFTGLSLIVILLITMITALRSASKKKEEAALLRDSVAQLQKKIHKDSVAFKALAYRYATVRRIQQTISASIKQDSIARANERKRATTATGKPKRRKKFLGLF</sequence>
<keyword evidence="4" id="KW-0067">ATP-binding</keyword>
<reference evidence="7" key="1">
    <citation type="submission" date="2022-04" db="EMBL/GenBank/DDBJ databases">
        <title>Mucilaginibacter sp. RS28 isolated from freshwater.</title>
        <authorList>
            <person name="Ko S.-R."/>
        </authorList>
    </citation>
    <scope>NUCLEOTIDE SEQUENCE</scope>
    <source>
        <strain evidence="7">RS28</strain>
    </source>
</reference>
<keyword evidence="5" id="KW-1133">Transmembrane helix</keyword>
<evidence type="ECO:0000256" key="4">
    <source>
        <dbReference type="ARBA" id="ARBA00022840"/>
    </source>
</evidence>
<dbReference type="AlphaFoldDB" id="A0A9X1X627"/>
<dbReference type="Gene3D" id="3.30.200.20">
    <property type="entry name" value="Phosphorylase Kinase, domain 1"/>
    <property type="match status" value="1"/>
</dbReference>
<evidence type="ECO:0000259" key="6">
    <source>
        <dbReference type="PROSITE" id="PS50011"/>
    </source>
</evidence>
<dbReference type="Pfam" id="PF00069">
    <property type="entry name" value="Pkinase"/>
    <property type="match status" value="1"/>
</dbReference>
<accession>A0A9X1X627</accession>
<dbReference type="PROSITE" id="PS50011">
    <property type="entry name" value="PROTEIN_KINASE_DOM"/>
    <property type="match status" value="1"/>
</dbReference>
<comment type="caution">
    <text evidence="7">The sequence shown here is derived from an EMBL/GenBank/DDBJ whole genome shotgun (WGS) entry which is preliminary data.</text>
</comment>
<keyword evidence="5" id="KW-0812">Transmembrane</keyword>
<keyword evidence="5" id="KW-0472">Membrane</keyword>
<dbReference type="EMBL" id="JALJEJ010000007">
    <property type="protein sequence ID" value="MCJ8211040.1"/>
    <property type="molecule type" value="Genomic_DNA"/>
</dbReference>
<evidence type="ECO:0000256" key="5">
    <source>
        <dbReference type="SAM" id="Phobius"/>
    </source>
</evidence>
<dbReference type="Gene3D" id="1.10.510.10">
    <property type="entry name" value="Transferase(Phosphotransferase) domain 1"/>
    <property type="match status" value="1"/>
</dbReference>
<keyword evidence="7" id="KW-0723">Serine/threonine-protein kinase</keyword>
<evidence type="ECO:0000256" key="1">
    <source>
        <dbReference type="ARBA" id="ARBA00022679"/>
    </source>
</evidence>
<keyword evidence="1" id="KW-0808">Transferase</keyword>
<dbReference type="RefSeq" id="WP_245131257.1">
    <property type="nucleotide sequence ID" value="NZ_JALJEJ010000007.1"/>
</dbReference>
<feature type="domain" description="Protein kinase" evidence="6">
    <location>
        <begin position="10"/>
        <end position="295"/>
    </location>
</feature>